<sequence>MTVEMGLRERKKAATREALSRAAMRLAIEHGVEGVTVDAIAAAADVSARTFHNYFPGKEEAIVAPLTDGAREVLARLAQRPADEPVWDSVRAVLHDVLVPGERFEEMIALMRIVKADPSLVASQLCGLGEMQREAAAVIAARTGTDPERDLYPHLVAGVMGLTMRVVANLWVDGRTGADLPDLIDSALAQFRAGLPAPDAAATADPSG</sequence>
<gene>
    <name evidence="6" type="ORF">ACFPCY_07500</name>
</gene>
<proteinExistence type="predicted"/>
<dbReference type="Pfam" id="PF00440">
    <property type="entry name" value="TetR_N"/>
    <property type="match status" value="1"/>
</dbReference>
<evidence type="ECO:0000256" key="2">
    <source>
        <dbReference type="ARBA" id="ARBA00023125"/>
    </source>
</evidence>
<feature type="DNA-binding region" description="H-T-H motif" evidence="4">
    <location>
        <begin position="36"/>
        <end position="55"/>
    </location>
</feature>
<dbReference type="PROSITE" id="PS50977">
    <property type="entry name" value="HTH_TETR_2"/>
    <property type="match status" value="1"/>
</dbReference>
<keyword evidence="1" id="KW-0805">Transcription regulation</keyword>
<evidence type="ECO:0000313" key="7">
    <source>
        <dbReference type="Proteomes" id="UP001595872"/>
    </source>
</evidence>
<evidence type="ECO:0000256" key="4">
    <source>
        <dbReference type="PROSITE-ProRule" id="PRU00335"/>
    </source>
</evidence>
<evidence type="ECO:0000256" key="1">
    <source>
        <dbReference type="ARBA" id="ARBA00023015"/>
    </source>
</evidence>
<dbReference type="Gene3D" id="1.10.357.10">
    <property type="entry name" value="Tetracycline Repressor, domain 2"/>
    <property type="match status" value="1"/>
</dbReference>
<protein>
    <submittedName>
        <fullName evidence="6">TetR family transcriptional regulator</fullName>
    </submittedName>
</protein>
<keyword evidence="7" id="KW-1185">Reference proteome</keyword>
<feature type="domain" description="HTH tetR-type" evidence="5">
    <location>
        <begin position="13"/>
        <end position="73"/>
    </location>
</feature>
<evidence type="ECO:0000313" key="6">
    <source>
        <dbReference type="EMBL" id="MFC4907158.1"/>
    </source>
</evidence>
<dbReference type="PROSITE" id="PS01081">
    <property type="entry name" value="HTH_TETR_1"/>
    <property type="match status" value="1"/>
</dbReference>
<dbReference type="InterPro" id="IPR050109">
    <property type="entry name" value="HTH-type_TetR-like_transc_reg"/>
</dbReference>
<name>A0ABV9TSQ8_9ACTN</name>
<dbReference type="Pfam" id="PF17754">
    <property type="entry name" value="TetR_C_14"/>
    <property type="match status" value="1"/>
</dbReference>
<dbReference type="PANTHER" id="PTHR30055">
    <property type="entry name" value="HTH-TYPE TRANSCRIPTIONAL REGULATOR RUTR"/>
    <property type="match status" value="1"/>
</dbReference>
<keyword evidence="3" id="KW-0804">Transcription</keyword>
<dbReference type="Gene3D" id="1.10.10.60">
    <property type="entry name" value="Homeodomain-like"/>
    <property type="match status" value="1"/>
</dbReference>
<evidence type="ECO:0000256" key="3">
    <source>
        <dbReference type="ARBA" id="ARBA00023163"/>
    </source>
</evidence>
<dbReference type="InterPro" id="IPR041347">
    <property type="entry name" value="MftR_C"/>
</dbReference>
<accession>A0ABV9TSQ8</accession>
<dbReference type="PANTHER" id="PTHR30055:SF238">
    <property type="entry name" value="MYCOFACTOCIN BIOSYNTHESIS TRANSCRIPTIONAL REGULATOR MFTR-RELATED"/>
    <property type="match status" value="1"/>
</dbReference>
<dbReference type="Proteomes" id="UP001595872">
    <property type="component" value="Unassembled WGS sequence"/>
</dbReference>
<reference evidence="7" key="1">
    <citation type="journal article" date="2019" name="Int. J. Syst. Evol. Microbiol.">
        <title>The Global Catalogue of Microorganisms (GCM) 10K type strain sequencing project: providing services to taxonomists for standard genome sequencing and annotation.</title>
        <authorList>
            <consortium name="The Broad Institute Genomics Platform"/>
            <consortium name="The Broad Institute Genome Sequencing Center for Infectious Disease"/>
            <person name="Wu L."/>
            <person name="Ma J."/>
        </authorList>
    </citation>
    <scope>NUCLEOTIDE SEQUENCE [LARGE SCALE GENOMIC DNA]</scope>
    <source>
        <strain evidence="7">KLKA75</strain>
    </source>
</reference>
<comment type="caution">
    <text evidence="6">The sequence shown here is derived from an EMBL/GenBank/DDBJ whole genome shotgun (WGS) entry which is preliminary data.</text>
</comment>
<dbReference type="InterPro" id="IPR001647">
    <property type="entry name" value="HTH_TetR"/>
</dbReference>
<dbReference type="InterPro" id="IPR023772">
    <property type="entry name" value="DNA-bd_HTH_TetR-type_CS"/>
</dbReference>
<dbReference type="EMBL" id="JBHSIT010000002">
    <property type="protein sequence ID" value="MFC4907158.1"/>
    <property type="molecule type" value="Genomic_DNA"/>
</dbReference>
<organism evidence="6 7">
    <name type="scientific">Actinomadura gamaensis</name>
    <dbReference type="NCBI Taxonomy" id="1763541"/>
    <lineage>
        <taxon>Bacteria</taxon>
        <taxon>Bacillati</taxon>
        <taxon>Actinomycetota</taxon>
        <taxon>Actinomycetes</taxon>
        <taxon>Streptosporangiales</taxon>
        <taxon>Thermomonosporaceae</taxon>
        <taxon>Actinomadura</taxon>
    </lineage>
</organism>
<evidence type="ECO:0000259" key="5">
    <source>
        <dbReference type="PROSITE" id="PS50977"/>
    </source>
</evidence>
<dbReference type="InterPro" id="IPR009057">
    <property type="entry name" value="Homeodomain-like_sf"/>
</dbReference>
<dbReference type="SUPFAM" id="SSF46689">
    <property type="entry name" value="Homeodomain-like"/>
    <property type="match status" value="1"/>
</dbReference>
<keyword evidence="2 4" id="KW-0238">DNA-binding</keyword>
<dbReference type="RefSeq" id="WP_378252899.1">
    <property type="nucleotide sequence ID" value="NZ_JBHSIT010000002.1"/>
</dbReference>